<evidence type="ECO:0000259" key="8">
    <source>
        <dbReference type="Pfam" id="PF01593"/>
    </source>
</evidence>
<comment type="pathway">
    <text evidence="1">Plant hormone metabolism; auxin biosynthesis.</text>
</comment>
<evidence type="ECO:0000313" key="10">
    <source>
        <dbReference type="Proteomes" id="UP001302274"/>
    </source>
</evidence>
<keyword evidence="7" id="KW-0732">Signal</keyword>
<name>A0ABU5VRE7_9BACT</name>
<dbReference type="InterPro" id="IPR036188">
    <property type="entry name" value="FAD/NAD-bd_sf"/>
</dbReference>
<dbReference type="Gene3D" id="1.10.405.20">
    <property type="match status" value="1"/>
</dbReference>
<protein>
    <recommendedName>
        <fullName evidence="4">Tryptophan 2-monooxygenase</fullName>
        <ecNumber evidence="3">1.13.12.3</ecNumber>
    </recommendedName>
</protein>
<feature type="signal peptide" evidence="7">
    <location>
        <begin position="1"/>
        <end position="20"/>
    </location>
</feature>
<organism evidence="9 10">
    <name type="scientific">Bacteriovorax antarcticus</name>
    <dbReference type="NCBI Taxonomy" id="3088717"/>
    <lineage>
        <taxon>Bacteria</taxon>
        <taxon>Pseudomonadati</taxon>
        <taxon>Bdellovibrionota</taxon>
        <taxon>Bacteriovoracia</taxon>
        <taxon>Bacteriovoracales</taxon>
        <taxon>Bacteriovoracaceae</taxon>
        <taxon>Bacteriovorax</taxon>
    </lineage>
</organism>
<dbReference type="Pfam" id="PF01593">
    <property type="entry name" value="Amino_oxidase"/>
    <property type="match status" value="1"/>
</dbReference>
<dbReference type="InterPro" id="IPR002937">
    <property type="entry name" value="Amino_oxidase"/>
</dbReference>
<dbReference type="PANTHER" id="PTHR10742:SF410">
    <property type="entry name" value="LYSINE-SPECIFIC HISTONE DEMETHYLASE 2"/>
    <property type="match status" value="1"/>
</dbReference>
<dbReference type="PRINTS" id="PR00419">
    <property type="entry name" value="ADXRDTASE"/>
</dbReference>
<dbReference type="EC" id="1.13.12.3" evidence="3"/>
<dbReference type="Proteomes" id="UP001302274">
    <property type="component" value="Unassembled WGS sequence"/>
</dbReference>
<dbReference type="Gene3D" id="3.50.50.60">
    <property type="entry name" value="FAD/NAD(P)-binding domain"/>
    <property type="match status" value="1"/>
</dbReference>
<evidence type="ECO:0000256" key="5">
    <source>
        <dbReference type="ARBA" id="ARBA00023070"/>
    </source>
</evidence>
<reference evidence="9 10" key="1">
    <citation type="submission" date="2023-11" db="EMBL/GenBank/DDBJ databases">
        <title>A Novel Polar Bacteriovorax (B. antarcticus) Isolated from the Biocrust in Antarctica.</title>
        <authorList>
            <person name="Mun W."/>
            <person name="Choi S.Y."/>
            <person name="Mitchell R.J."/>
        </authorList>
    </citation>
    <scope>NUCLEOTIDE SEQUENCE [LARGE SCALE GENOMIC DNA]</scope>
    <source>
        <strain evidence="9 10">PP10</strain>
    </source>
</reference>
<keyword evidence="10" id="KW-1185">Reference proteome</keyword>
<evidence type="ECO:0000256" key="1">
    <source>
        <dbReference type="ARBA" id="ARBA00004814"/>
    </source>
</evidence>
<comment type="catalytic activity">
    <reaction evidence="6">
        <text>L-tryptophan + O2 = indole-3-acetamide + CO2 + H2O</text>
        <dbReference type="Rhea" id="RHEA:16165"/>
        <dbReference type="ChEBI" id="CHEBI:15377"/>
        <dbReference type="ChEBI" id="CHEBI:15379"/>
        <dbReference type="ChEBI" id="CHEBI:16031"/>
        <dbReference type="ChEBI" id="CHEBI:16526"/>
        <dbReference type="ChEBI" id="CHEBI:57912"/>
        <dbReference type="EC" id="1.13.12.3"/>
    </reaction>
</comment>
<dbReference type="RefSeq" id="WP_323575229.1">
    <property type="nucleotide sequence ID" value="NZ_JAYGJQ010000001.1"/>
</dbReference>
<comment type="similarity">
    <text evidence="2">Belongs to the tryptophan 2-monooxygenase family.</text>
</comment>
<evidence type="ECO:0000256" key="2">
    <source>
        <dbReference type="ARBA" id="ARBA00005833"/>
    </source>
</evidence>
<accession>A0ABU5VRE7</accession>
<evidence type="ECO:0000256" key="4">
    <source>
        <dbReference type="ARBA" id="ARBA00017871"/>
    </source>
</evidence>
<dbReference type="InterPro" id="IPR050281">
    <property type="entry name" value="Flavin_monoamine_oxidase"/>
</dbReference>
<gene>
    <name evidence="9" type="ORF">SHI21_05365</name>
</gene>
<dbReference type="PANTHER" id="PTHR10742">
    <property type="entry name" value="FLAVIN MONOAMINE OXIDASE"/>
    <property type="match status" value="1"/>
</dbReference>
<evidence type="ECO:0000313" key="9">
    <source>
        <dbReference type="EMBL" id="MEA9355614.1"/>
    </source>
</evidence>
<dbReference type="SUPFAM" id="SSF51905">
    <property type="entry name" value="FAD/NAD(P)-binding domain"/>
    <property type="match status" value="1"/>
</dbReference>
<comment type="caution">
    <text evidence="9">The sequence shown here is derived from an EMBL/GenBank/DDBJ whole genome shotgun (WGS) entry which is preliminary data.</text>
</comment>
<proteinExistence type="inferred from homology"/>
<keyword evidence="5" id="KW-0073">Auxin biosynthesis</keyword>
<feature type="domain" description="Amine oxidase" evidence="8">
    <location>
        <begin position="31"/>
        <end position="290"/>
    </location>
</feature>
<feature type="chain" id="PRO_5046630165" description="Tryptophan 2-monooxygenase" evidence="7">
    <location>
        <begin position="21"/>
        <end position="447"/>
    </location>
</feature>
<evidence type="ECO:0000256" key="6">
    <source>
        <dbReference type="ARBA" id="ARBA00047321"/>
    </source>
</evidence>
<sequence length="447" mass="51197">MNSFKYIFWLFIFFTARAFALNVAVIGAGASGLTAAHYLKEQGHSVTIFEKNDRVGGKVYSFKIDDTKIELGALLVTQEFTTINSLVRIYGPQTQILPSKILFLDENNHWRNFKGYSAVGPVRTLIQYKKLLKIYKRFPELDTPQLIYSIHSDLFLPLDKFAKKYGFDEVLPPFVMSLSASGYLYPEVIPAYYALKLIKTIAPVGLQGYIENLRPHSSPYIKGLRYFKNGYSELWENMASHFDVKLNEEVLSIEDGKLVTTKGSYQFDKVIISTDIPTARSIIMKPSKELNVFADSLTNHRFLISVIKTKDLAGKAQHSFFFYPNMTVSRINHIQSMVNFWNNDELYVTYQSLDDKISWEEAEEVLSRDLSITLGINKIEILKKVEWPYFHHIPVGIFTGEVALALKNLQGQDGIYFIGESLNFEATESVAQNAKWVVEKYFRIQGR</sequence>
<dbReference type="EMBL" id="JAYGJQ010000001">
    <property type="protein sequence ID" value="MEA9355614.1"/>
    <property type="molecule type" value="Genomic_DNA"/>
</dbReference>
<evidence type="ECO:0000256" key="3">
    <source>
        <dbReference type="ARBA" id="ARBA00012535"/>
    </source>
</evidence>
<dbReference type="Gene3D" id="3.30.70.1990">
    <property type="match status" value="1"/>
</dbReference>
<evidence type="ECO:0000256" key="7">
    <source>
        <dbReference type="SAM" id="SignalP"/>
    </source>
</evidence>